<evidence type="ECO:0000256" key="1">
    <source>
        <dbReference type="ARBA" id="ARBA00008361"/>
    </source>
</evidence>
<organism evidence="5 6">
    <name type="scientific">Tritrichomonas musculus</name>
    <dbReference type="NCBI Taxonomy" id="1915356"/>
    <lineage>
        <taxon>Eukaryota</taxon>
        <taxon>Metamonada</taxon>
        <taxon>Parabasalia</taxon>
        <taxon>Tritrichomonadida</taxon>
        <taxon>Tritrichomonadidae</taxon>
        <taxon>Tritrichomonas</taxon>
    </lineage>
</organism>
<keyword evidence="3" id="KW-0808">Transferase</keyword>
<keyword evidence="2" id="KW-0489">Methyltransferase</keyword>
<dbReference type="InterPro" id="IPR051419">
    <property type="entry name" value="Lys/N-term_MeTrsfase_sf"/>
</dbReference>
<dbReference type="CDD" id="cd02440">
    <property type="entry name" value="AdoMet_MTases"/>
    <property type="match status" value="1"/>
</dbReference>
<dbReference type="Gene3D" id="3.40.50.150">
    <property type="entry name" value="Vaccinia Virus protein VP39"/>
    <property type="match status" value="1"/>
</dbReference>
<dbReference type="PANTHER" id="PTHR12176:SF79">
    <property type="entry name" value="METHYLTRANSFERASE TYPE 11 DOMAIN-CONTAINING PROTEIN"/>
    <property type="match status" value="1"/>
</dbReference>
<feature type="domain" description="Methyltransferase type 11" evidence="4">
    <location>
        <begin position="70"/>
        <end position="171"/>
    </location>
</feature>
<evidence type="ECO:0000256" key="3">
    <source>
        <dbReference type="ARBA" id="ARBA00022679"/>
    </source>
</evidence>
<accession>A0ABR2I7P1</accession>
<dbReference type="InterPro" id="IPR013216">
    <property type="entry name" value="Methyltransf_11"/>
</dbReference>
<evidence type="ECO:0000313" key="5">
    <source>
        <dbReference type="EMBL" id="KAK8858144.1"/>
    </source>
</evidence>
<reference evidence="5 6" key="1">
    <citation type="submission" date="2024-04" db="EMBL/GenBank/DDBJ databases">
        <title>Tritrichomonas musculus Genome.</title>
        <authorList>
            <person name="Alves-Ferreira E."/>
            <person name="Grigg M."/>
            <person name="Lorenzi H."/>
            <person name="Galac M."/>
        </authorList>
    </citation>
    <scope>NUCLEOTIDE SEQUENCE [LARGE SCALE GENOMIC DNA]</scope>
    <source>
        <strain evidence="5 6">EAF2021</strain>
    </source>
</reference>
<comment type="caution">
    <text evidence="5">The sequence shown here is derived from an EMBL/GenBank/DDBJ whole genome shotgun (WGS) entry which is preliminary data.</text>
</comment>
<dbReference type="EMBL" id="JAPFFF010000019">
    <property type="protein sequence ID" value="KAK8858144.1"/>
    <property type="molecule type" value="Genomic_DNA"/>
</dbReference>
<dbReference type="PANTHER" id="PTHR12176">
    <property type="entry name" value="SAM-DEPENDENT METHYLTRANSFERASE SUPERFAMILY PROTEIN"/>
    <property type="match status" value="1"/>
</dbReference>
<proteinExistence type="inferred from homology"/>
<protein>
    <recommendedName>
        <fullName evidence="4">Methyltransferase type 11 domain-containing protein</fullName>
    </recommendedName>
</protein>
<sequence length="216" mass="25184">MNFDDINDIDVDAECEKILSLSPDSYSKVQYWDQRYIIDSQNHRKFEWYHPWSYFVPKLSSYLKCHGNVLNVGSGNSTLSADLLNFGAEKVFSIDISSVAINYMKEEYKDNKNLEWFVGDCRNLNFSDNFFDFVIDKGTYDAIICSLDGTKSVKSMFKEISRTLKHGSQFIEIATSDQESIIKYLSKPYLNWNIIRVLTFNDTANTIFIYIMEKHK</sequence>
<dbReference type="Proteomes" id="UP001470230">
    <property type="component" value="Unassembled WGS sequence"/>
</dbReference>
<gene>
    <name evidence="5" type="ORF">M9Y10_013245</name>
</gene>
<evidence type="ECO:0000259" key="4">
    <source>
        <dbReference type="Pfam" id="PF08241"/>
    </source>
</evidence>
<dbReference type="SUPFAM" id="SSF53335">
    <property type="entry name" value="S-adenosyl-L-methionine-dependent methyltransferases"/>
    <property type="match status" value="1"/>
</dbReference>
<name>A0ABR2I7P1_9EUKA</name>
<keyword evidence="6" id="KW-1185">Reference proteome</keyword>
<evidence type="ECO:0000256" key="2">
    <source>
        <dbReference type="ARBA" id="ARBA00022603"/>
    </source>
</evidence>
<dbReference type="InterPro" id="IPR029063">
    <property type="entry name" value="SAM-dependent_MTases_sf"/>
</dbReference>
<evidence type="ECO:0000313" key="6">
    <source>
        <dbReference type="Proteomes" id="UP001470230"/>
    </source>
</evidence>
<comment type="similarity">
    <text evidence="1">Belongs to the methyltransferase superfamily.</text>
</comment>
<dbReference type="Pfam" id="PF08241">
    <property type="entry name" value="Methyltransf_11"/>
    <property type="match status" value="1"/>
</dbReference>